<dbReference type="OrthoDB" id="6762366at2759"/>
<organism evidence="1 2">
    <name type="scientific">Acanthoscelides obtectus</name>
    <name type="common">Bean weevil</name>
    <name type="synonym">Bruchus obtectus</name>
    <dbReference type="NCBI Taxonomy" id="200917"/>
    <lineage>
        <taxon>Eukaryota</taxon>
        <taxon>Metazoa</taxon>
        <taxon>Ecdysozoa</taxon>
        <taxon>Arthropoda</taxon>
        <taxon>Hexapoda</taxon>
        <taxon>Insecta</taxon>
        <taxon>Pterygota</taxon>
        <taxon>Neoptera</taxon>
        <taxon>Endopterygota</taxon>
        <taxon>Coleoptera</taxon>
        <taxon>Polyphaga</taxon>
        <taxon>Cucujiformia</taxon>
        <taxon>Chrysomeloidea</taxon>
        <taxon>Chrysomelidae</taxon>
        <taxon>Bruchinae</taxon>
        <taxon>Bruchini</taxon>
        <taxon>Acanthoscelides</taxon>
    </lineage>
</organism>
<dbReference type="Proteomes" id="UP001152888">
    <property type="component" value="Unassembled WGS sequence"/>
</dbReference>
<evidence type="ECO:0000313" key="2">
    <source>
        <dbReference type="Proteomes" id="UP001152888"/>
    </source>
</evidence>
<gene>
    <name evidence="1" type="ORF">ACAOBT_LOCUS9934</name>
</gene>
<comment type="caution">
    <text evidence="1">The sequence shown here is derived from an EMBL/GenBank/DDBJ whole genome shotgun (WGS) entry which is preliminary data.</text>
</comment>
<proteinExistence type="predicted"/>
<reference evidence="1" key="1">
    <citation type="submission" date="2022-03" db="EMBL/GenBank/DDBJ databases">
        <authorList>
            <person name="Sayadi A."/>
        </authorList>
    </citation>
    <scope>NUCLEOTIDE SEQUENCE</scope>
</reference>
<accession>A0A9P0KK38</accession>
<dbReference type="AlphaFoldDB" id="A0A9P0KK38"/>
<protein>
    <submittedName>
        <fullName evidence="1">Uncharacterized protein</fullName>
    </submittedName>
</protein>
<sequence length="55" mass="6146">MDEYGIRFARGFSLHEALAMIGDDKVQYDTITLCSPNNASENLADENSAKNTMYI</sequence>
<dbReference type="EMBL" id="CAKOFQ010006797">
    <property type="protein sequence ID" value="CAH1972327.1"/>
    <property type="molecule type" value="Genomic_DNA"/>
</dbReference>
<name>A0A9P0KK38_ACAOB</name>
<evidence type="ECO:0000313" key="1">
    <source>
        <dbReference type="EMBL" id="CAH1972327.1"/>
    </source>
</evidence>
<keyword evidence="2" id="KW-1185">Reference proteome</keyword>